<evidence type="ECO:0000256" key="3">
    <source>
        <dbReference type="SAM" id="MobiDB-lite"/>
    </source>
</evidence>
<dbReference type="AlphaFoldDB" id="A0A834ZSZ4"/>
<feature type="compositionally biased region" description="Polar residues" evidence="3">
    <location>
        <begin position="94"/>
        <end position="103"/>
    </location>
</feature>
<feature type="domain" description="RRM" evidence="4">
    <location>
        <begin position="433"/>
        <end position="512"/>
    </location>
</feature>
<feature type="compositionally biased region" description="Acidic residues" evidence="3">
    <location>
        <begin position="256"/>
        <end position="267"/>
    </location>
</feature>
<dbReference type="Pfam" id="PF00076">
    <property type="entry name" value="RRM_1"/>
    <property type="match status" value="2"/>
</dbReference>
<dbReference type="CDD" id="cd00590">
    <property type="entry name" value="RRM_SF"/>
    <property type="match status" value="2"/>
</dbReference>
<reference evidence="5 6" key="1">
    <citation type="submission" date="2020-04" db="EMBL/GenBank/DDBJ databases">
        <title>Plant Genome Project.</title>
        <authorList>
            <person name="Zhang R.-G."/>
        </authorList>
    </citation>
    <scope>NUCLEOTIDE SEQUENCE [LARGE SCALE GENOMIC DNA]</scope>
    <source>
        <strain evidence="5">YNK0</strain>
        <tissue evidence="5">Leaf</tissue>
    </source>
</reference>
<evidence type="ECO:0000256" key="2">
    <source>
        <dbReference type="PROSITE-ProRule" id="PRU00176"/>
    </source>
</evidence>
<name>A0A834ZSZ4_TETSI</name>
<feature type="region of interest" description="Disordered" evidence="3">
    <location>
        <begin position="225"/>
        <end position="277"/>
    </location>
</feature>
<sequence length="762" mass="82962">MPPRSSNRRGASATKKSPALPKTRKSTPKSKQQAVPLIDDEENRVPESGILSNTVEEDKIQELVPSVAVEEKEIKQEEEVSGPSIDEEKEIQQDTEVLTTNASEVKEESLSDGEEKAVIREEVLVTTVVEETITEEVSVTTVTVEETNVMEEAFGEENPDIVLENLSEMNTMCIEKGENDSDEESPDEMNSGESENGEEDENDGAHMDLDQGAKEDIVEEETAAAVIDDTKGGGDGNDTPGANEGATGEGEGEKSGDDEEDDEEDGDPSAFTHAPFTDRKKEKDFEIFVGGLDKQAVEEDLIKVFGKFGEIQATRIVKHPTTQKSKGFAFIRYATVEQAKKVLAELKDGTEVLETLKSFGIEQIEDMQFPDDPKIQGKSKGFALLEFSTHSDAMAAFQRLRKPDAVFGCDRSATVAFAQTPIRPSEEALSQVKTVYLEGLTDSWDEERVKEFCKQYGEIENVQLSRNLVTKRNDFAFVAFTSRESAVACVEGINNAQIGEGDIKVKANLAKPQNKGRLQKQGARGGFKVKEGEKTEEAGPSKMKGHAKSKEAERKGKALPKLKTAKGGKPNKPQHSVAEGQRAGVPSRSERTNWQRKELPAKGEKRSRRDLNTGHSKRPSKKPRGNIRDRPSSGFGNQRYNSHSRKARPNYSAASATYGNPYAHGYVASASSYQGHAYGAVSGSHAYGAVSGSKQHYSDMEPHAGYLEPAAVQGQNPPGYGLRRAGGHEGQGSRVAAYGGGLGGGYHPSSAAYPPRPAYYYN</sequence>
<feature type="compositionally biased region" description="Basic and acidic residues" evidence="3">
    <location>
        <begin position="588"/>
        <end position="612"/>
    </location>
</feature>
<feature type="compositionally biased region" description="Low complexity" evidence="3">
    <location>
        <begin position="237"/>
        <end position="246"/>
    </location>
</feature>
<dbReference type="EMBL" id="JABCRI010000001">
    <property type="protein sequence ID" value="KAF8413045.1"/>
    <property type="molecule type" value="Genomic_DNA"/>
</dbReference>
<feature type="region of interest" description="Disordered" evidence="3">
    <location>
        <begin position="1"/>
        <end position="53"/>
    </location>
</feature>
<feature type="region of interest" description="Disordered" evidence="3">
    <location>
        <begin position="169"/>
        <end position="213"/>
    </location>
</feature>
<feature type="domain" description="RRM" evidence="4">
    <location>
        <begin position="285"/>
        <end position="366"/>
    </location>
</feature>
<keyword evidence="1 2" id="KW-0694">RNA-binding</keyword>
<feature type="compositionally biased region" description="Basic residues" evidence="3">
    <location>
        <begin position="557"/>
        <end position="566"/>
    </location>
</feature>
<evidence type="ECO:0000313" key="5">
    <source>
        <dbReference type="EMBL" id="KAF8413045.1"/>
    </source>
</evidence>
<feature type="region of interest" description="Disordered" evidence="3">
    <location>
        <begin position="70"/>
        <end position="115"/>
    </location>
</feature>
<dbReference type="SUPFAM" id="SSF54928">
    <property type="entry name" value="RNA-binding domain, RBD"/>
    <property type="match status" value="2"/>
</dbReference>
<feature type="compositionally biased region" description="Basic and acidic residues" evidence="3">
    <location>
        <begin position="528"/>
        <end position="539"/>
    </location>
</feature>
<dbReference type="InterPro" id="IPR000504">
    <property type="entry name" value="RRM_dom"/>
</dbReference>
<dbReference type="Proteomes" id="UP000655225">
    <property type="component" value="Unassembled WGS sequence"/>
</dbReference>
<evidence type="ECO:0000256" key="1">
    <source>
        <dbReference type="ARBA" id="ARBA00022884"/>
    </source>
</evidence>
<organism evidence="5 6">
    <name type="scientific">Tetracentron sinense</name>
    <name type="common">Spur-leaf</name>
    <dbReference type="NCBI Taxonomy" id="13715"/>
    <lineage>
        <taxon>Eukaryota</taxon>
        <taxon>Viridiplantae</taxon>
        <taxon>Streptophyta</taxon>
        <taxon>Embryophyta</taxon>
        <taxon>Tracheophyta</taxon>
        <taxon>Spermatophyta</taxon>
        <taxon>Magnoliopsida</taxon>
        <taxon>Trochodendrales</taxon>
        <taxon>Trochodendraceae</taxon>
        <taxon>Tetracentron</taxon>
    </lineage>
</organism>
<feature type="compositionally biased region" description="Basic and acidic residues" evidence="3">
    <location>
        <begin position="104"/>
        <end position="115"/>
    </location>
</feature>
<dbReference type="InterPro" id="IPR035979">
    <property type="entry name" value="RBD_domain_sf"/>
</dbReference>
<accession>A0A834ZSZ4</accession>
<protein>
    <recommendedName>
        <fullName evidence="4">RRM domain-containing protein</fullName>
    </recommendedName>
</protein>
<feature type="compositionally biased region" description="Basic residues" evidence="3">
    <location>
        <begin position="615"/>
        <end position="625"/>
    </location>
</feature>
<dbReference type="InterPro" id="IPR012677">
    <property type="entry name" value="Nucleotide-bd_a/b_plait_sf"/>
</dbReference>
<proteinExistence type="predicted"/>
<dbReference type="OrthoDB" id="3800936at2759"/>
<gene>
    <name evidence="5" type="ORF">HHK36_001019</name>
</gene>
<dbReference type="OMA" id="EGYGNIQ"/>
<dbReference type="Gene3D" id="3.30.70.330">
    <property type="match status" value="3"/>
</dbReference>
<evidence type="ECO:0000259" key="4">
    <source>
        <dbReference type="PROSITE" id="PS50102"/>
    </source>
</evidence>
<keyword evidence="6" id="KW-1185">Reference proteome</keyword>
<dbReference type="PANTHER" id="PTHR21245">
    <property type="entry name" value="HETEROGENEOUS NUCLEAR RIBONUCLEOPROTEIN"/>
    <property type="match status" value="1"/>
</dbReference>
<dbReference type="PROSITE" id="PS50102">
    <property type="entry name" value="RRM"/>
    <property type="match status" value="2"/>
</dbReference>
<dbReference type="SMART" id="SM00360">
    <property type="entry name" value="RRM"/>
    <property type="match status" value="2"/>
</dbReference>
<feature type="compositionally biased region" description="Basic and acidic residues" evidence="3">
    <location>
        <begin position="203"/>
        <end position="213"/>
    </location>
</feature>
<comment type="caution">
    <text evidence="5">The sequence shown here is derived from an EMBL/GenBank/DDBJ whole genome shotgun (WGS) entry which is preliminary data.</text>
</comment>
<feature type="region of interest" description="Disordered" evidence="3">
    <location>
        <begin position="512"/>
        <end position="652"/>
    </location>
</feature>
<dbReference type="GO" id="GO:0003723">
    <property type="term" value="F:RNA binding"/>
    <property type="evidence" value="ECO:0007669"/>
    <property type="project" value="UniProtKB-UniRule"/>
</dbReference>
<evidence type="ECO:0000313" key="6">
    <source>
        <dbReference type="Proteomes" id="UP000655225"/>
    </source>
</evidence>